<evidence type="ECO:0000313" key="3">
    <source>
        <dbReference type="EMBL" id="BAN56465.1"/>
    </source>
</evidence>
<dbReference type="PANTHER" id="PTHR34580:SF1">
    <property type="entry name" value="PROTEIN PAFC"/>
    <property type="match status" value="1"/>
</dbReference>
<feature type="domain" description="WCX" evidence="2">
    <location>
        <begin position="225"/>
        <end position="297"/>
    </location>
</feature>
<evidence type="ECO:0000313" key="4">
    <source>
        <dbReference type="Proteomes" id="UP000016702"/>
    </source>
</evidence>
<evidence type="ECO:0000259" key="2">
    <source>
        <dbReference type="Pfam" id="PF25583"/>
    </source>
</evidence>
<gene>
    <name evidence="3" type="ORF">PP4_46120</name>
</gene>
<protein>
    <recommendedName>
        <fullName evidence="5">WYL domain-containing protein</fullName>
    </recommendedName>
</protein>
<dbReference type="EMBL" id="AP013070">
    <property type="protein sequence ID" value="BAN56465.1"/>
    <property type="molecule type" value="Genomic_DNA"/>
</dbReference>
<dbReference type="Pfam" id="PF13280">
    <property type="entry name" value="WYL"/>
    <property type="match status" value="1"/>
</dbReference>
<dbReference type="Proteomes" id="UP000016702">
    <property type="component" value="Chromosome"/>
</dbReference>
<accession>A0ABN5URG5</accession>
<proteinExistence type="predicted"/>
<organism evidence="3 4">
    <name type="scientific">Pseudomonas putida NBRC 14164</name>
    <dbReference type="NCBI Taxonomy" id="1211579"/>
    <lineage>
        <taxon>Bacteria</taxon>
        <taxon>Pseudomonadati</taxon>
        <taxon>Pseudomonadota</taxon>
        <taxon>Gammaproteobacteria</taxon>
        <taxon>Pseudomonadales</taxon>
        <taxon>Pseudomonadaceae</taxon>
        <taxon>Pseudomonas</taxon>
    </lineage>
</organism>
<dbReference type="InterPro" id="IPR026881">
    <property type="entry name" value="WYL_dom"/>
</dbReference>
<evidence type="ECO:0000259" key="1">
    <source>
        <dbReference type="Pfam" id="PF13280"/>
    </source>
</evidence>
<name>A0ABN5URG5_PSEPU</name>
<dbReference type="Pfam" id="PF25583">
    <property type="entry name" value="WCX"/>
    <property type="match status" value="1"/>
</dbReference>
<sequence>MKALEELNYVQSQTDPEDKRGLLWSAVGRSHSLVLSPSDAMSLWAVFQHAERFGLQSATDELKGLRDYTELVMQDGSVRKLNFTKRITSGTRFTQLQPGKYKAQHLKQIQMAILDNEALEVWYRPRNADGVECVYQLKPLGLSHQDSNIYLSAYVTEEQWLGNAPAPDEPRGKYSSNGPNTLCALMLHRITKVEPGKRIIDDPEGYDIHADEAQTDLVTIHSPAQKTRLRLSQNLYNRLAENPLDKNQKLLPDGDKWLLTCKVRDTQGLRLFLMANAADIEVLEPLALRAHIHEMLTLALKTYEQ</sequence>
<evidence type="ECO:0008006" key="5">
    <source>
        <dbReference type="Google" id="ProtNLM"/>
    </source>
</evidence>
<dbReference type="InterPro" id="IPR057727">
    <property type="entry name" value="WCX_dom"/>
</dbReference>
<feature type="domain" description="WYL" evidence="1">
    <location>
        <begin position="105"/>
        <end position="157"/>
    </location>
</feature>
<reference evidence="3 4" key="1">
    <citation type="journal article" date="2014" name="Genome Announc.">
        <title>The Complete Genome Sequence of Pseudomonas putida NBRC 14164T Confirms High Intraspecies Variation.</title>
        <authorList>
            <person name="Ohji S."/>
            <person name="Yamazoe A."/>
            <person name="Hosoyama A."/>
            <person name="Tsuchikane K."/>
            <person name="Ezaki T."/>
            <person name="Fujita N."/>
        </authorList>
    </citation>
    <scope>NUCLEOTIDE SEQUENCE [LARGE SCALE GENOMIC DNA]</scope>
    <source>
        <strain evidence="3 4">NBRC 14164</strain>
    </source>
</reference>
<dbReference type="PANTHER" id="PTHR34580">
    <property type="match status" value="1"/>
</dbReference>
<keyword evidence="4" id="KW-1185">Reference proteome</keyword>
<dbReference type="InterPro" id="IPR051534">
    <property type="entry name" value="CBASS_pafABC_assoc_protein"/>
</dbReference>
<dbReference type="PROSITE" id="PS52050">
    <property type="entry name" value="WYL"/>
    <property type="match status" value="1"/>
</dbReference>